<feature type="domain" description="Major facilitator superfamily (MFS) profile" evidence="11">
    <location>
        <begin position="1"/>
        <end position="453"/>
    </location>
</feature>
<feature type="transmembrane region" description="Helical" evidence="9">
    <location>
        <begin position="265"/>
        <end position="287"/>
    </location>
</feature>
<feature type="region of interest" description="Disordered" evidence="8">
    <location>
        <begin position="214"/>
        <end position="244"/>
    </location>
</feature>
<keyword evidence="5 9" id="KW-1133">Transmembrane helix</keyword>
<dbReference type="GO" id="GO:0016020">
    <property type="term" value="C:membrane"/>
    <property type="evidence" value="ECO:0007669"/>
    <property type="project" value="UniProtKB-SubCell"/>
</dbReference>
<feature type="transmembrane region" description="Helical" evidence="9">
    <location>
        <begin position="57"/>
        <end position="76"/>
    </location>
</feature>
<evidence type="ECO:0000313" key="12">
    <source>
        <dbReference type="EMBL" id="KAG7527482.1"/>
    </source>
</evidence>
<feature type="transmembrane region" description="Helical" evidence="9">
    <location>
        <begin position="184"/>
        <end position="206"/>
    </location>
</feature>
<comment type="similarity">
    <text evidence="2">Belongs to the major facilitator superfamily. Sugar transporter (TC 2.A.1.1) family.</text>
</comment>
<feature type="chain" id="PRO_5035452567" description="Major facilitator superfamily (MFS) profile domain-containing protein" evidence="10">
    <location>
        <begin position="22"/>
        <end position="453"/>
    </location>
</feature>
<feature type="transmembrane region" description="Helical" evidence="9">
    <location>
        <begin position="116"/>
        <end position="138"/>
    </location>
</feature>
<accession>A0A8K0NQ15</accession>
<evidence type="ECO:0000256" key="6">
    <source>
        <dbReference type="ARBA" id="ARBA00023136"/>
    </source>
</evidence>
<feature type="transmembrane region" description="Helical" evidence="9">
    <location>
        <begin position="354"/>
        <end position="378"/>
    </location>
</feature>
<evidence type="ECO:0000256" key="3">
    <source>
        <dbReference type="ARBA" id="ARBA00022448"/>
    </source>
</evidence>
<dbReference type="GO" id="GO:0015149">
    <property type="term" value="F:hexose transmembrane transporter activity"/>
    <property type="evidence" value="ECO:0007669"/>
    <property type="project" value="TreeGrafter"/>
</dbReference>
<comment type="caution">
    <text evidence="12">The sequence shown here is derived from an EMBL/GenBank/DDBJ whole genome shotgun (WGS) entry which is preliminary data.</text>
</comment>
<comment type="catalytic activity">
    <reaction evidence="7">
        <text>myo-inositol(out) + H(+)(out) = myo-inositol(in) + H(+)(in)</text>
        <dbReference type="Rhea" id="RHEA:60364"/>
        <dbReference type="ChEBI" id="CHEBI:15378"/>
        <dbReference type="ChEBI" id="CHEBI:17268"/>
    </reaction>
</comment>
<sequence>MILQETALIFWVAVSTVCSDGYHISELNFPQPSLTCQKDASGPSTFAACLDITSTRYSIITAVLTVGGLLGSLAASNIIGRYGMFGTIWLTGAINLVGSIIMTISTHWIGLVLGRFVSGLSVGLAITTVAPLLSHTAITSPSAFFSTKRGLIGTLNQLGIVLGILSAQLVGLGATGMKGDKQGGWRWVVAVSGVVAIVQLGLGILLQPHIKKRNKKDSNERSGGTGEHGEDTEAEPLLSPSGRKDAVRSSTISEILANPSIRPQVLLVAFILAAQQLSGINAVLFYSTPVLKPIIPDQAGLIGIGIAVLNALMTFPPMFLVDRIGRIPILLTSLGGMILSSILLAHGLNTHNQTLSAVSLLLFVASFAIGLGPIPFLLVSELVPPEAVPATSSIALSSSWVASFVVALGFLPLRDALGWVRRGVREGEGRVFWVFLGFQVGTAAVVIWKLYRR</sequence>
<keyword evidence="10" id="KW-0732">Signal</keyword>
<dbReference type="AlphaFoldDB" id="A0A8K0NQ15"/>
<feature type="transmembrane region" description="Helical" evidence="9">
    <location>
        <begin position="88"/>
        <end position="110"/>
    </location>
</feature>
<evidence type="ECO:0000256" key="1">
    <source>
        <dbReference type="ARBA" id="ARBA00004141"/>
    </source>
</evidence>
<feature type="transmembrane region" description="Helical" evidence="9">
    <location>
        <begin position="327"/>
        <end position="348"/>
    </location>
</feature>
<evidence type="ECO:0000256" key="10">
    <source>
        <dbReference type="SAM" id="SignalP"/>
    </source>
</evidence>
<evidence type="ECO:0000259" key="11">
    <source>
        <dbReference type="PROSITE" id="PS50850"/>
    </source>
</evidence>
<feature type="transmembrane region" description="Helical" evidence="9">
    <location>
        <begin position="299"/>
        <end position="320"/>
    </location>
</feature>
<dbReference type="PANTHER" id="PTHR23503:SF8">
    <property type="entry name" value="FACILITATED GLUCOSE TRANSPORTER PROTEIN 1"/>
    <property type="match status" value="1"/>
</dbReference>
<evidence type="ECO:0000256" key="4">
    <source>
        <dbReference type="ARBA" id="ARBA00022692"/>
    </source>
</evidence>
<evidence type="ECO:0000313" key="13">
    <source>
        <dbReference type="Proteomes" id="UP000812966"/>
    </source>
</evidence>
<dbReference type="Gene3D" id="1.20.1250.20">
    <property type="entry name" value="MFS general substrate transporter like domains"/>
    <property type="match status" value="1"/>
</dbReference>
<dbReference type="Pfam" id="PF00083">
    <property type="entry name" value="Sugar_tr"/>
    <property type="match status" value="1"/>
</dbReference>
<feature type="signal peptide" evidence="10">
    <location>
        <begin position="1"/>
        <end position="21"/>
    </location>
</feature>
<feature type="transmembrane region" description="Helical" evidence="9">
    <location>
        <begin position="150"/>
        <end position="172"/>
    </location>
</feature>
<keyword evidence="6 9" id="KW-0472">Membrane</keyword>
<dbReference type="InterPro" id="IPR003663">
    <property type="entry name" value="Sugar/inositol_transpt"/>
</dbReference>
<dbReference type="InterPro" id="IPR036259">
    <property type="entry name" value="MFS_trans_sf"/>
</dbReference>
<dbReference type="EMBL" id="JABELV010000279">
    <property type="protein sequence ID" value="KAG7527482.1"/>
    <property type="molecule type" value="Genomic_DNA"/>
</dbReference>
<dbReference type="SUPFAM" id="SSF103473">
    <property type="entry name" value="MFS general substrate transporter"/>
    <property type="match status" value="1"/>
</dbReference>
<dbReference type="InterPro" id="IPR045263">
    <property type="entry name" value="GLUT"/>
</dbReference>
<protein>
    <recommendedName>
        <fullName evidence="11">Major facilitator superfamily (MFS) profile domain-containing protein</fullName>
    </recommendedName>
</protein>
<dbReference type="InterPro" id="IPR020846">
    <property type="entry name" value="MFS_dom"/>
</dbReference>
<evidence type="ECO:0000256" key="7">
    <source>
        <dbReference type="ARBA" id="ARBA00049119"/>
    </source>
</evidence>
<dbReference type="InterPro" id="IPR005828">
    <property type="entry name" value="MFS_sugar_transport-like"/>
</dbReference>
<reference evidence="12" key="1">
    <citation type="submission" date="2020-04" db="EMBL/GenBank/DDBJ databases">
        <title>Analysis of mating type loci in Filobasidium floriforme.</title>
        <authorList>
            <person name="Nowrousian M."/>
        </authorList>
    </citation>
    <scope>NUCLEOTIDE SEQUENCE</scope>
    <source>
        <strain evidence="12">CBS 6242</strain>
    </source>
</reference>
<keyword evidence="4 9" id="KW-0812">Transmembrane</keyword>
<dbReference type="PANTHER" id="PTHR23503">
    <property type="entry name" value="SOLUTE CARRIER FAMILY 2"/>
    <property type="match status" value="1"/>
</dbReference>
<gene>
    <name evidence="12" type="ORF">FFLO_06888</name>
</gene>
<evidence type="ECO:0000256" key="5">
    <source>
        <dbReference type="ARBA" id="ARBA00022989"/>
    </source>
</evidence>
<evidence type="ECO:0000256" key="2">
    <source>
        <dbReference type="ARBA" id="ARBA00010992"/>
    </source>
</evidence>
<dbReference type="Proteomes" id="UP000812966">
    <property type="component" value="Unassembled WGS sequence"/>
</dbReference>
<comment type="subcellular location">
    <subcellularLocation>
        <location evidence="1">Membrane</location>
        <topology evidence="1">Multi-pass membrane protein</topology>
    </subcellularLocation>
</comment>
<keyword evidence="13" id="KW-1185">Reference proteome</keyword>
<keyword evidence="3" id="KW-0813">Transport</keyword>
<organism evidence="12 13">
    <name type="scientific">Filobasidium floriforme</name>
    <dbReference type="NCBI Taxonomy" id="5210"/>
    <lineage>
        <taxon>Eukaryota</taxon>
        <taxon>Fungi</taxon>
        <taxon>Dikarya</taxon>
        <taxon>Basidiomycota</taxon>
        <taxon>Agaricomycotina</taxon>
        <taxon>Tremellomycetes</taxon>
        <taxon>Filobasidiales</taxon>
        <taxon>Filobasidiaceae</taxon>
        <taxon>Filobasidium</taxon>
    </lineage>
</organism>
<dbReference type="PRINTS" id="PR00171">
    <property type="entry name" value="SUGRTRNSPORT"/>
</dbReference>
<feature type="transmembrane region" description="Helical" evidence="9">
    <location>
        <begin position="431"/>
        <end position="451"/>
    </location>
</feature>
<name>A0A8K0NQ15_9TREE</name>
<feature type="transmembrane region" description="Helical" evidence="9">
    <location>
        <begin position="390"/>
        <end position="411"/>
    </location>
</feature>
<dbReference type="PROSITE" id="PS50850">
    <property type="entry name" value="MFS"/>
    <property type="match status" value="1"/>
</dbReference>
<evidence type="ECO:0000256" key="8">
    <source>
        <dbReference type="SAM" id="MobiDB-lite"/>
    </source>
</evidence>
<proteinExistence type="inferred from homology"/>
<evidence type="ECO:0000256" key="9">
    <source>
        <dbReference type="SAM" id="Phobius"/>
    </source>
</evidence>